<dbReference type="Proteomes" id="UP000799753">
    <property type="component" value="Unassembled WGS sequence"/>
</dbReference>
<evidence type="ECO:0000256" key="3">
    <source>
        <dbReference type="ARBA" id="ARBA00022630"/>
    </source>
</evidence>
<dbReference type="PANTHER" id="PTHR42973:SF9">
    <property type="entry name" value="FAD-BINDING PCMH-TYPE DOMAIN-CONTAINING PROTEIN-RELATED"/>
    <property type="match status" value="1"/>
</dbReference>
<evidence type="ECO:0000256" key="1">
    <source>
        <dbReference type="ARBA" id="ARBA00001974"/>
    </source>
</evidence>
<keyword evidence="7" id="KW-1185">Reference proteome</keyword>
<name>A0A6A6S5W6_9PLEO</name>
<organism evidence="6 7">
    <name type="scientific">Massarina eburnea CBS 473.64</name>
    <dbReference type="NCBI Taxonomy" id="1395130"/>
    <lineage>
        <taxon>Eukaryota</taxon>
        <taxon>Fungi</taxon>
        <taxon>Dikarya</taxon>
        <taxon>Ascomycota</taxon>
        <taxon>Pezizomycotina</taxon>
        <taxon>Dothideomycetes</taxon>
        <taxon>Pleosporomycetidae</taxon>
        <taxon>Pleosporales</taxon>
        <taxon>Massarineae</taxon>
        <taxon>Massarinaceae</taxon>
        <taxon>Massarina</taxon>
    </lineage>
</organism>
<protein>
    <recommendedName>
        <fullName evidence="8">FAD linked oxidase N-terminal domain-containing protein</fullName>
    </recommendedName>
</protein>
<keyword evidence="3" id="KW-0285">Flavoprotein</keyword>
<dbReference type="SUPFAM" id="SSF56176">
    <property type="entry name" value="FAD-binding/transporter-associated domain-like"/>
    <property type="match status" value="1"/>
</dbReference>
<proteinExistence type="inferred from homology"/>
<dbReference type="Gene3D" id="3.30.465.10">
    <property type="match status" value="1"/>
</dbReference>
<evidence type="ECO:0008006" key="8">
    <source>
        <dbReference type="Google" id="ProtNLM"/>
    </source>
</evidence>
<evidence type="ECO:0000256" key="5">
    <source>
        <dbReference type="ARBA" id="ARBA00023002"/>
    </source>
</evidence>
<dbReference type="GO" id="GO:0050660">
    <property type="term" value="F:flavin adenine dinucleotide binding"/>
    <property type="evidence" value="ECO:0007669"/>
    <property type="project" value="InterPro"/>
</dbReference>
<keyword evidence="4" id="KW-0274">FAD</keyword>
<dbReference type="GO" id="GO:0016491">
    <property type="term" value="F:oxidoreductase activity"/>
    <property type="evidence" value="ECO:0007669"/>
    <property type="project" value="UniProtKB-KW"/>
</dbReference>
<evidence type="ECO:0000313" key="6">
    <source>
        <dbReference type="EMBL" id="KAF2642572.1"/>
    </source>
</evidence>
<dbReference type="EMBL" id="MU006781">
    <property type="protein sequence ID" value="KAF2642572.1"/>
    <property type="molecule type" value="Genomic_DNA"/>
</dbReference>
<gene>
    <name evidence="6" type="ORF">P280DRAFT_516350</name>
</gene>
<evidence type="ECO:0000256" key="4">
    <source>
        <dbReference type="ARBA" id="ARBA00022827"/>
    </source>
</evidence>
<evidence type="ECO:0000313" key="7">
    <source>
        <dbReference type="Proteomes" id="UP000799753"/>
    </source>
</evidence>
<dbReference type="Gene3D" id="3.40.462.20">
    <property type="match status" value="1"/>
</dbReference>
<keyword evidence="5" id="KW-0560">Oxidoreductase</keyword>
<dbReference type="InterPro" id="IPR050416">
    <property type="entry name" value="FAD-linked_Oxidoreductase"/>
</dbReference>
<sequence length="141" mass="15188">MLQAKHGSALDNIVSARVVLYKGTVITASATSNLDLFWALRGAGHNTGIVASMQLKMSATYVGYVALYTVTQNNIDNTNCRANMKVMSSGASLLEWNATSARTAYNVFTEMIADPRFKTSVLLLENYGMQGVKAIIDAVST</sequence>
<accession>A0A6A6S5W6</accession>
<dbReference type="AlphaFoldDB" id="A0A6A6S5W6"/>
<dbReference type="InterPro" id="IPR016169">
    <property type="entry name" value="FAD-bd_PCMH_sub2"/>
</dbReference>
<dbReference type="PANTHER" id="PTHR42973">
    <property type="entry name" value="BINDING OXIDOREDUCTASE, PUTATIVE (AFU_ORTHOLOGUE AFUA_1G17690)-RELATED"/>
    <property type="match status" value="1"/>
</dbReference>
<comment type="cofactor">
    <cofactor evidence="1">
        <name>FAD</name>
        <dbReference type="ChEBI" id="CHEBI:57692"/>
    </cofactor>
</comment>
<comment type="similarity">
    <text evidence="2">Belongs to the oxygen-dependent FAD-linked oxidoreductase family.</text>
</comment>
<reference evidence="6" key="1">
    <citation type="journal article" date="2020" name="Stud. Mycol.">
        <title>101 Dothideomycetes genomes: a test case for predicting lifestyles and emergence of pathogens.</title>
        <authorList>
            <person name="Haridas S."/>
            <person name="Albert R."/>
            <person name="Binder M."/>
            <person name="Bloem J."/>
            <person name="Labutti K."/>
            <person name="Salamov A."/>
            <person name="Andreopoulos B."/>
            <person name="Baker S."/>
            <person name="Barry K."/>
            <person name="Bills G."/>
            <person name="Bluhm B."/>
            <person name="Cannon C."/>
            <person name="Castanera R."/>
            <person name="Culley D."/>
            <person name="Daum C."/>
            <person name="Ezra D."/>
            <person name="Gonzalez J."/>
            <person name="Henrissat B."/>
            <person name="Kuo A."/>
            <person name="Liang C."/>
            <person name="Lipzen A."/>
            <person name="Lutzoni F."/>
            <person name="Magnuson J."/>
            <person name="Mondo S."/>
            <person name="Nolan M."/>
            <person name="Ohm R."/>
            <person name="Pangilinan J."/>
            <person name="Park H.-J."/>
            <person name="Ramirez L."/>
            <person name="Alfaro M."/>
            <person name="Sun H."/>
            <person name="Tritt A."/>
            <person name="Yoshinaga Y."/>
            <person name="Zwiers L.-H."/>
            <person name="Turgeon B."/>
            <person name="Goodwin S."/>
            <person name="Spatafora J."/>
            <person name="Crous P."/>
            <person name="Grigoriev I."/>
        </authorList>
    </citation>
    <scope>NUCLEOTIDE SEQUENCE</scope>
    <source>
        <strain evidence="6">CBS 473.64</strain>
    </source>
</reference>
<evidence type="ECO:0000256" key="2">
    <source>
        <dbReference type="ARBA" id="ARBA00005466"/>
    </source>
</evidence>
<dbReference type="InterPro" id="IPR036318">
    <property type="entry name" value="FAD-bd_PCMH-like_sf"/>
</dbReference>
<dbReference type="OrthoDB" id="9996127at2759"/>